<keyword evidence="2" id="KW-1185">Reference proteome</keyword>
<dbReference type="RefSeq" id="YP_009789765.1">
    <property type="nucleotide sequence ID" value="NC_047816.1"/>
</dbReference>
<name>A0A1S6L1D4_9CAUD</name>
<dbReference type="KEGG" id="vg:54979912"/>
<reference evidence="1 2" key="1">
    <citation type="submission" date="2017-01" db="EMBL/GenBank/DDBJ databases">
        <title>Isolation and complete genomic analysis of a novel lytic bacteriophage infecting the Ralstonia solanacearum.</title>
        <authorList>
            <person name="Su J."/>
            <person name="Sun H."/>
            <person name="Liu J."/>
            <person name="Guo Z."/>
            <person name="Fan G."/>
            <person name="Gu G."/>
            <person name="Wang G."/>
        </authorList>
    </citation>
    <scope>NUCLEOTIDE SEQUENCE [LARGE SCALE GENOMIC DNA]</scope>
</reference>
<protein>
    <submittedName>
        <fullName evidence="1">Uncharacterized protein</fullName>
    </submittedName>
</protein>
<proteinExistence type="predicted"/>
<sequence>MNLIGALQHLASEGGEVAQAAIKYIQHGPNSVNPKEQPPKTNRKALEEEIGDVFALAELLIEMGAIRRDKITKRWDAKLKTYRRKYA</sequence>
<evidence type="ECO:0000313" key="1">
    <source>
        <dbReference type="EMBL" id="AQT27788.1"/>
    </source>
</evidence>
<dbReference type="SUPFAM" id="SSF101386">
    <property type="entry name" value="all-alpha NTP pyrophosphatases"/>
    <property type="match status" value="1"/>
</dbReference>
<dbReference type="Proteomes" id="UP000224348">
    <property type="component" value="Segment"/>
</dbReference>
<organism evidence="1 2">
    <name type="scientific">Ralstonia phage RS-PI-1</name>
    <dbReference type="NCBI Taxonomy" id="1958965"/>
    <lineage>
        <taxon>Viruses</taxon>
        <taxon>Duplodnaviria</taxon>
        <taxon>Heunggongvirae</taxon>
        <taxon>Uroviricota</taxon>
        <taxon>Caudoviricetes</taxon>
        <taxon>Autographivirales</taxon>
        <taxon>Autonotataviridae</taxon>
        <taxon>Ampunavirus</taxon>
        <taxon>Ampunavirus RSPI1</taxon>
    </lineage>
</organism>
<dbReference type="EMBL" id="KY464836">
    <property type="protein sequence ID" value="AQT27788.1"/>
    <property type="molecule type" value="Genomic_DNA"/>
</dbReference>
<accession>A0A1S6L1D4</accession>
<dbReference type="GeneID" id="54979912"/>
<evidence type="ECO:0000313" key="2">
    <source>
        <dbReference type="Proteomes" id="UP000224348"/>
    </source>
</evidence>